<name>A0AA36HAW4_CYLNA</name>
<proteinExistence type="predicted"/>
<evidence type="ECO:0000256" key="1">
    <source>
        <dbReference type="SAM" id="MobiDB-lite"/>
    </source>
</evidence>
<reference evidence="2" key="1">
    <citation type="submission" date="2023-07" db="EMBL/GenBank/DDBJ databases">
        <authorList>
            <consortium name="CYATHOMIX"/>
        </authorList>
    </citation>
    <scope>NUCLEOTIDE SEQUENCE</scope>
    <source>
        <strain evidence="2">N/A</strain>
    </source>
</reference>
<accession>A0AA36HAW4</accession>
<organism evidence="2 3">
    <name type="scientific">Cylicocyclus nassatus</name>
    <name type="common">Nematode worm</name>
    <dbReference type="NCBI Taxonomy" id="53992"/>
    <lineage>
        <taxon>Eukaryota</taxon>
        <taxon>Metazoa</taxon>
        <taxon>Ecdysozoa</taxon>
        <taxon>Nematoda</taxon>
        <taxon>Chromadorea</taxon>
        <taxon>Rhabditida</taxon>
        <taxon>Rhabditina</taxon>
        <taxon>Rhabditomorpha</taxon>
        <taxon>Strongyloidea</taxon>
        <taxon>Strongylidae</taxon>
        <taxon>Cylicocyclus</taxon>
    </lineage>
</organism>
<gene>
    <name evidence="2" type="ORF">CYNAS_LOCUS19200</name>
</gene>
<comment type="caution">
    <text evidence="2">The sequence shown here is derived from an EMBL/GenBank/DDBJ whole genome shotgun (WGS) entry which is preliminary data.</text>
</comment>
<sequence length="69" mass="7538">MSASLAPPQIIVQTPRPKKSCASELESFSIQITAAQQQFYCKKGTPKSRNPSPSPSSQTNARSTRDSRK</sequence>
<evidence type="ECO:0000313" key="2">
    <source>
        <dbReference type="EMBL" id="CAJ0607217.1"/>
    </source>
</evidence>
<protein>
    <submittedName>
        <fullName evidence="2">Uncharacterized protein</fullName>
    </submittedName>
</protein>
<dbReference type="EMBL" id="CATQJL010000316">
    <property type="protein sequence ID" value="CAJ0607217.1"/>
    <property type="molecule type" value="Genomic_DNA"/>
</dbReference>
<evidence type="ECO:0000313" key="3">
    <source>
        <dbReference type="Proteomes" id="UP001176961"/>
    </source>
</evidence>
<dbReference type="Proteomes" id="UP001176961">
    <property type="component" value="Unassembled WGS sequence"/>
</dbReference>
<dbReference type="AlphaFoldDB" id="A0AA36HAW4"/>
<keyword evidence="3" id="KW-1185">Reference proteome</keyword>
<feature type="region of interest" description="Disordered" evidence="1">
    <location>
        <begin position="41"/>
        <end position="69"/>
    </location>
</feature>